<dbReference type="EMBL" id="CAMXCT030000157">
    <property type="protein sequence ID" value="CAL4762079.1"/>
    <property type="molecule type" value="Genomic_DNA"/>
</dbReference>
<feature type="domain" description="Helicase C-terminal" evidence="7">
    <location>
        <begin position="52"/>
        <end position="195"/>
    </location>
</feature>
<feature type="transmembrane region" description="Helical" evidence="6">
    <location>
        <begin position="419"/>
        <end position="444"/>
    </location>
</feature>
<keyword evidence="3 6" id="KW-1133">Transmembrane helix</keyword>
<evidence type="ECO:0000313" key="10">
    <source>
        <dbReference type="Proteomes" id="UP001152797"/>
    </source>
</evidence>
<evidence type="ECO:0000313" key="9">
    <source>
        <dbReference type="EMBL" id="CAL4762079.1"/>
    </source>
</evidence>
<dbReference type="AlphaFoldDB" id="A0A9P1FI50"/>
<evidence type="ECO:0000259" key="7">
    <source>
        <dbReference type="PROSITE" id="PS51194"/>
    </source>
</evidence>
<dbReference type="Proteomes" id="UP001152797">
    <property type="component" value="Unassembled WGS sequence"/>
</dbReference>
<comment type="caution">
    <text evidence="8">The sequence shown here is derived from an EMBL/GenBank/DDBJ whole genome shotgun (WGS) entry which is preliminary data.</text>
</comment>
<dbReference type="GO" id="GO:0016020">
    <property type="term" value="C:membrane"/>
    <property type="evidence" value="ECO:0007669"/>
    <property type="project" value="UniProtKB-SubCell"/>
</dbReference>
<feature type="transmembrane region" description="Helical" evidence="6">
    <location>
        <begin position="377"/>
        <end position="399"/>
    </location>
</feature>
<dbReference type="PROSITE" id="PS51194">
    <property type="entry name" value="HELICASE_CTER"/>
    <property type="match status" value="1"/>
</dbReference>
<dbReference type="PANTHER" id="PTHR47958">
    <property type="entry name" value="ATP-DEPENDENT RNA HELICASE DBP3"/>
    <property type="match status" value="1"/>
</dbReference>
<evidence type="ECO:0000256" key="2">
    <source>
        <dbReference type="ARBA" id="ARBA00022692"/>
    </source>
</evidence>
<feature type="transmembrane region" description="Helical" evidence="6">
    <location>
        <begin position="554"/>
        <end position="575"/>
    </location>
</feature>
<dbReference type="SMART" id="SM00490">
    <property type="entry name" value="HELICc"/>
    <property type="match status" value="1"/>
</dbReference>
<dbReference type="SUPFAM" id="SSF52540">
    <property type="entry name" value="P-loop containing nucleoside triphosphate hydrolases"/>
    <property type="match status" value="1"/>
</dbReference>
<accession>A0A9P1FI50</accession>
<reference evidence="9 10" key="2">
    <citation type="submission" date="2024-05" db="EMBL/GenBank/DDBJ databases">
        <authorList>
            <person name="Chen Y."/>
            <person name="Shah S."/>
            <person name="Dougan E. K."/>
            <person name="Thang M."/>
            <person name="Chan C."/>
        </authorList>
    </citation>
    <scope>NUCLEOTIDE SEQUENCE [LARGE SCALE GENOMIC DNA]</scope>
</reference>
<protein>
    <submittedName>
        <fullName evidence="9">Sodium-coupled neutral amino acid transporter 10</fullName>
    </submittedName>
</protein>
<feature type="region of interest" description="Disordered" evidence="5">
    <location>
        <begin position="201"/>
        <end position="234"/>
    </location>
</feature>
<keyword evidence="4 6" id="KW-0472">Membrane</keyword>
<evidence type="ECO:0000256" key="3">
    <source>
        <dbReference type="ARBA" id="ARBA00022989"/>
    </source>
</evidence>
<dbReference type="Pfam" id="PF01490">
    <property type="entry name" value="Aa_trans"/>
    <property type="match status" value="1"/>
</dbReference>
<dbReference type="InterPro" id="IPR027417">
    <property type="entry name" value="P-loop_NTPase"/>
</dbReference>
<keyword evidence="10" id="KW-1185">Reference proteome</keyword>
<evidence type="ECO:0000256" key="1">
    <source>
        <dbReference type="ARBA" id="ARBA00004370"/>
    </source>
</evidence>
<keyword evidence="2 6" id="KW-0812">Transmembrane</keyword>
<evidence type="ECO:0000313" key="8">
    <source>
        <dbReference type="EMBL" id="CAI3974767.1"/>
    </source>
</evidence>
<gene>
    <name evidence="8" type="ORF">C1SCF055_LOCUS3143</name>
</gene>
<reference evidence="8" key="1">
    <citation type="submission" date="2022-10" db="EMBL/GenBank/DDBJ databases">
        <authorList>
            <person name="Chen Y."/>
            <person name="Dougan E. K."/>
            <person name="Chan C."/>
            <person name="Rhodes N."/>
            <person name="Thang M."/>
        </authorList>
    </citation>
    <scope>NUCLEOTIDE SEQUENCE</scope>
</reference>
<feature type="transmembrane region" description="Helical" evidence="6">
    <location>
        <begin position="587"/>
        <end position="609"/>
    </location>
</feature>
<organism evidence="8">
    <name type="scientific">Cladocopium goreaui</name>
    <dbReference type="NCBI Taxonomy" id="2562237"/>
    <lineage>
        <taxon>Eukaryota</taxon>
        <taxon>Sar</taxon>
        <taxon>Alveolata</taxon>
        <taxon>Dinophyceae</taxon>
        <taxon>Suessiales</taxon>
        <taxon>Symbiodiniaceae</taxon>
        <taxon>Cladocopium</taxon>
    </lineage>
</organism>
<dbReference type="OrthoDB" id="196131at2759"/>
<proteinExistence type="predicted"/>
<dbReference type="InterPro" id="IPR001650">
    <property type="entry name" value="Helicase_C-like"/>
</dbReference>
<feature type="transmembrane region" description="Helical" evidence="6">
    <location>
        <begin position="456"/>
        <end position="475"/>
    </location>
</feature>
<dbReference type="EMBL" id="CAMXCT020000157">
    <property type="protein sequence ID" value="CAL1128142.1"/>
    <property type="molecule type" value="Genomic_DNA"/>
</dbReference>
<dbReference type="Gene3D" id="3.40.50.300">
    <property type="entry name" value="P-loop containing nucleotide triphosphate hydrolases"/>
    <property type="match status" value="1"/>
</dbReference>
<dbReference type="EMBL" id="CAMXCT010000157">
    <property type="protein sequence ID" value="CAI3974767.1"/>
    <property type="molecule type" value="Genomic_DNA"/>
</dbReference>
<evidence type="ECO:0000256" key="5">
    <source>
        <dbReference type="SAM" id="MobiDB-lite"/>
    </source>
</evidence>
<sequence length="658" mass="71387">MNAAKANTDVTQHVVLLERPGRSPQPRRGRLVLQLFLLPVPSPPEMFSGGPESTNCTEELAIVFVSTKRCVQDIARLLWHHSFGVAEIHGDKDQRERDLALRSFTNKEKRVMVATDVASRGLDIKGVKLVINYDAANTPEDYVHRIGRTGRAGEKGLSYTFLVKEDPLDLRKAKAILEVMQTAEQEVPEELRELVGVKASKASKGGRGKGGGKGGKKGGFKGASKSKGPPPGPLAGCAPINGGLMGGYGGGARFCTFGSFIRTKLRLAAAVTTFHRGGRVSGGPRVAEAMSENRAFSSFQVEEPSGLDGTDVLSVLHEATPVGERADCSEWAGVPVEMEESHRAALQSNSEAIFNMLNNALGVSLLAVSWVCSKIGLLPALMLYALSCFLNRYTLLLVFRSCQLSKVKVSYPDVARFCFGSTGFSVVALIMTSQCCITSTAYVVTVGEVLFDVVPLSRKGATMLGMLLLMPFTLIRSLKRIAILSTLATIACLLELLCIALPCYWDVLVAGTSSVQRKMEGSCQPPLTKCDEGCCGEPRPMMWFHLDMKNLVEVIPVILLAYATQSATPIILASLKDDSWENVRKITGFVSICLYVISALFGHSVYLRFTDTTTNNALTTIGQRPVDHTARWSFGLYFLHFYAVSSSERADERLPGEG</sequence>
<dbReference type="InterPro" id="IPR013057">
    <property type="entry name" value="AA_transpt_TM"/>
</dbReference>
<evidence type="ECO:0000256" key="6">
    <source>
        <dbReference type="SAM" id="Phobius"/>
    </source>
</evidence>
<name>A0A9P1FI50_9DINO</name>
<comment type="subcellular location">
    <subcellularLocation>
        <location evidence="1">Membrane</location>
    </subcellularLocation>
</comment>
<evidence type="ECO:0000256" key="4">
    <source>
        <dbReference type="ARBA" id="ARBA00023136"/>
    </source>
</evidence>
<dbReference type="CDD" id="cd18787">
    <property type="entry name" value="SF2_C_DEAD"/>
    <property type="match status" value="1"/>
</dbReference>
<dbReference type="Pfam" id="PF00271">
    <property type="entry name" value="Helicase_C"/>
    <property type="match status" value="1"/>
</dbReference>